<keyword evidence="1" id="KW-0472">Membrane</keyword>
<dbReference type="Proteomes" id="UP000280696">
    <property type="component" value="Unassembled WGS sequence"/>
</dbReference>
<proteinExistence type="predicted"/>
<dbReference type="EMBL" id="RAYQ01000083">
    <property type="protein sequence ID" value="RKI85388.1"/>
    <property type="molecule type" value="Genomic_DNA"/>
</dbReference>
<organism evidence="2 3">
    <name type="scientific">Parablautia intestinalis</name>
    <dbReference type="NCBI Taxonomy" id="2320100"/>
    <lineage>
        <taxon>Bacteria</taxon>
        <taxon>Bacillati</taxon>
        <taxon>Bacillota</taxon>
        <taxon>Clostridia</taxon>
        <taxon>Lachnospirales</taxon>
        <taxon>Lachnospiraceae</taxon>
        <taxon>Parablautia</taxon>
    </lineage>
</organism>
<gene>
    <name evidence="2" type="ORF">D7V94_22975</name>
</gene>
<name>A0A3A9A1W1_9FIRM</name>
<keyword evidence="1" id="KW-1133">Transmembrane helix</keyword>
<sequence length="69" mass="8085">MSFNFGIIFAVICLIGGLLMFIFFKPFWWLMKKKEMPNHYKWYLRIPGILLILFGIGIVAISIINDLAF</sequence>
<reference evidence="2 3" key="1">
    <citation type="submission" date="2018-09" db="EMBL/GenBank/DDBJ databases">
        <title>Murine metabolic-syndrome-specific gut microbial biobank.</title>
        <authorList>
            <person name="Liu C."/>
        </authorList>
    </citation>
    <scope>NUCLEOTIDE SEQUENCE [LARGE SCALE GENOMIC DNA]</scope>
    <source>
        <strain evidence="2 3">0.1xD8-82</strain>
    </source>
</reference>
<feature type="transmembrane region" description="Helical" evidence="1">
    <location>
        <begin position="6"/>
        <end position="30"/>
    </location>
</feature>
<evidence type="ECO:0000256" key="1">
    <source>
        <dbReference type="SAM" id="Phobius"/>
    </source>
</evidence>
<comment type="caution">
    <text evidence="2">The sequence shown here is derived from an EMBL/GenBank/DDBJ whole genome shotgun (WGS) entry which is preliminary data.</text>
</comment>
<evidence type="ECO:0000313" key="2">
    <source>
        <dbReference type="EMBL" id="RKI85388.1"/>
    </source>
</evidence>
<protein>
    <submittedName>
        <fullName evidence="2">Uncharacterized protein</fullName>
    </submittedName>
</protein>
<keyword evidence="1" id="KW-0812">Transmembrane</keyword>
<dbReference type="OrthoDB" id="9900269at2"/>
<feature type="transmembrane region" description="Helical" evidence="1">
    <location>
        <begin position="42"/>
        <end position="64"/>
    </location>
</feature>
<accession>A0A3A9A1W1</accession>
<keyword evidence="3" id="KW-1185">Reference proteome</keyword>
<evidence type="ECO:0000313" key="3">
    <source>
        <dbReference type="Proteomes" id="UP000280696"/>
    </source>
</evidence>
<dbReference type="AlphaFoldDB" id="A0A3A9A1W1"/>
<dbReference type="RefSeq" id="WP_120472546.1">
    <property type="nucleotide sequence ID" value="NZ_RAYQ01000083.1"/>
</dbReference>